<dbReference type="EMBL" id="CP032452">
    <property type="protein sequence ID" value="QEZ69096.1"/>
    <property type="molecule type" value="Genomic_DNA"/>
</dbReference>
<reference evidence="4 5" key="1">
    <citation type="submission" date="2018-09" db="EMBL/GenBank/DDBJ databases">
        <title>A clostridial neurotoxin that targets Anopheles mosquitoes.</title>
        <authorList>
            <person name="Contreras E."/>
            <person name="Masuyer G."/>
            <person name="Qureshi N."/>
            <person name="Chawla S."/>
            <person name="Lim H.L."/>
            <person name="Chen J."/>
            <person name="Stenmark P."/>
            <person name="Gill S."/>
        </authorList>
    </citation>
    <scope>NUCLEOTIDE SEQUENCE [LARGE SCALE GENOMIC DNA]</scope>
    <source>
        <strain evidence="4 5">Cbm</strain>
    </source>
</reference>
<feature type="coiled-coil region" evidence="1">
    <location>
        <begin position="208"/>
        <end position="235"/>
    </location>
</feature>
<protein>
    <submittedName>
        <fullName evidence="4">GHKL domain-containing protein</fullName>
    </submittedName>
</protein>
<evidence type="ECO:0000259" key="3">
    <source>
        <dbReference type="Pfam" id="PF14501"/>
    </source>
</evidence>
<proteinExistence type="predicted"/>
<feature type="domain" description="Sensor histidine kinase NatK-like C-terminal" evidence="3">
    <location>
        <begin position="320"/>
        <end position="420"/>
    </location>
</feature>
<name>A0A5P3XFI9_PARBF</name>
<dbReference type="AlphaFoldDB" id="A0A5P3XFI9"/>
<dbReference type="GO" id="GO:0042802">
    <property type="term" value="F:identical protein binding"/>
    <property type="evidence" value="ECO:0007669"/>
    <property type="project" value="TreeGrafter"/>
</dbReference>
<keyword evidence="1" id="KW-0175">Coiled coil</keyword>
<feature type="transmembrane region" description="Helical" evidence="2">
    <location>
        <begin position="75"/>
        <end position="98"/>
    </location>
</feature>
<evidence type="ECO:0000313" key="5">
    <source>
        <dbReference type="Proteomes" id="UP000326961"/>
    </source>
</evidence>
<feature type="transmembrane region" description="Helical" evidence="2">
    <location>
        <begin position="152"/>
        <end position="168"/>
    </location>
</feature>
<evidence type="ECO:0000313" key="4">
    <source>
        <dbReference type="EMBL" id="QEZ69096.1"/>
    </source>
</evidence>
<sequence>MFHFYMLLTSIGVYLSFTNLYDFKRNKIKLTAYFIVLYIGLSVTARYLKISPLYGLNIINAIVVYKITKKTLLTIAIPLMSTVLYITVNIFCYNMIAFLTGVNIYKLGNYIYLICYYIITYIIIVMVSRFLNNTFINNIEEISILDRFKLQVLIILTSMLSICIYFEANRQTNVVCTLGLEMDRNGVLPFLYFITFLCTIFLIMLINNQKRIKEIDEYNKKLEYATNEMKKFRHDYKNIMLSMCGHIESNDLDGLKKFFYSHIECLSKELDLFNLTWSSIGNIECIEVKGVVASKLIQAEKNKIKTNLHIPHVISEVNFNILDLCRILGILLDNSIEACLESQDPSLNILILEKTNLTSIIISNTYKKKVEDISLLFEKGFSSKGEERGMGLSNLKDILKNYENAFFNIKIEDEFIQQLDIYK</sequence>
<dbReference type="RefSeq" id="WP_150886718.1">
    <property type="nucleotide sequence ID" value="NZ_JBAMGS010000014.1"/>
</dbReference>
<feature type="transmembrane region" description="Helical" evidence="2">
    <location>
        <begin position="6"/>
        <end position="23"/>
    </location>
</feature>
<evidence type="ECO:0000256" key="1">
    <source>
        <dbReference type="SAM" id="Coils"/>
    </source>
</evidence>
<dbReference type="InterPro" id="IPR036890">
    <property type="entry name" value="HATPase_C_sf"/>
</dbReference>
<dbReference type="Pfam" id="PF14501">
    <property type="entry name" value="HATPase_c_5"/>
    <property type="match status" value="1"/>
</dbReference>
<dbReference type="InterPro" id="IPR032834">
    <property type="entry name" value="NatK-like_C"/>
</dbReference>
<feature type="transmembrane region" description="Helical" evidence="2">
    <location>
        <begin position="30"/>
        <end position="47"/>
    </location>
</feature>
<dbReference type="PANTHER" id="PTHR40448:SF1">
    <property type="entry name" value="TWO-COMPONENT SENSOR HISTIDINE KINASE"/>
    <property type="match status" value="1"/>
</dbReference>
<keyword evidence="2" id="KW-1133">Transmembrane helix</keyword>
<organism evidence="4 5">
    <name type="scientific">Paraclostridium bifermentans</name>
    <name type="common">Clostridium bifermentans</name>
    <dbReference type="NCBI Taxonomy" id="1490"/>
    <lineage>
        <taxon>Bacteria</taxon>
        <taxon>Bacillati</taxon>
        <taxon>Bacillota</taxon>
        <taxon>Clostridia</taxon>
        <taxon>Peptostreptococcales</taxon>
        <taxon>Peptostreptococcaceae</taxon>
        <taxon>Paraclostridium</taxon>
    </lineage>
</organism>
<evidence type="ECO:0000256" key="2">
    <source>
        <dbReference type="SAM" id="Phobius"/>
    </source>
</evidence>
<dbReference type="PANTHER" id="PTHR40448">
    <property type="entry name" value="TWO-COMPONENT SENSOR HISTIDINE KINASE"/>
    <property type="match status" value="1"/>
</dbReference>
<accession>A0A5P3XFI9</accession>
<keyword evidence="2" id="KW-0812">Transmembrane</keyword>
<gene>
    <name evidence="4" type="ORF">D4A35_09195</name>
</gene>
<dbReference type="Gene3D" id="3.30.565.10">
    <property type="entry name" value="Histidine kinase-like ATPase, C-terminal domain"/>
    <property type="match status" value="1"/>
</dbReference>
<feature type="transmembrane region" description="Helical" evidence="2">
    <location>
        <begin position="110"/>
        <end position="131"/>
    </location>
</feature>
<dbReference type="Proteomes" id="UP000326961">
    <property type="component" value="Chromosome"/>
</dbReference>
<feature type="transmembrane region" description="Helical" evidence="2">
    <location>
        <begin position="188"/>
        <end position="206"/>
    </location>
</feature>
<keyword evidence="2" id="KW-0472">Membrane</keyword>
<dbReference type="SUPFAM" id="SSF55874">
    <property type="entry name" value="ATPase domain of HSP90 chaperone/DNA topoisomerase II/histidine kinase"/>
    <property type="match status" value="1"/>
</dbReference>